<dbReference type="RefSeq" id="WP_167627624.1">
    <property type="nucleotide sequence ID" value="NZ_FNHS01000002.1"/>
</dbReference>
<organism evidence="2 3">
    <name type="scientific">Methylobacterium phyllostachyos</name>
    <dbReference type="NCBI Taxonomy" id="582672"/>
    <lineage>
        <taxon>Bacteria</taxon>
        <taxon>Pseudomonadati</taxon>
        <taxon>Pseudomonadota</taxon>
        <taxon>Alphaproteobacteria</taxon>
        <taxon>Hyphomicrobiales</taxon>
        <taxon>Methylobacteriaceae</taxon>
        <taxon>Methylobacterium</taxon>
    </lineage>
</organism>
<dbReference type="EMBL" id="FNHS01000002">
    <property type="protein sequence ID" value="SDM52861.1"/>
    <property type="molecule type" value="Genomic_DNA"/>
</dbReference>
<evidence type="ECO:0000313" key="3">
    <source>
        <dbReference type="Proteomes" id="UP000198704"/>
    </source>
</evidence>
<sequence length="55" mass="6042">MLTSDLVILLSSAVLCLAIIPVWVLTVIEHRRPPIRGRLKEIIAAAARRKNGPCP</sequence>
<keyword evidence="1" id="KW-0812">Transmembrane</keyword>
<keyword evidence="1" id="KW-0472">Membrane</keyword>
<accession>A0A1G9TZ37</accession>
<dbReference type="AlphaFoldDB" id="A0A1G9TZ37"/>
<name>A0A1G9TZ37_9HYPH</name>
<dbReference type="Proteomes" id="UP000198704">
    <property type="component" value="Unassembled WGS sequence"/>
</dbReference>
<evidence type="ECO:0000256" key="1">
    <source>
        <dbReference type="SAM" id="Phobius"/>
    </source>
</evidence>
<gene>
    <name evidence="2" type="ORF">SAMN05216360_102350</name>
</gene>
<reference evidence="3" key="1">
    <citation type="submission" date="2016-10" db="EMBL/GenBank/DDBJ databases">
        <authorList>
            <person name="Varghese N."/>
            <person name="Submissions S."/>
        </authorList>
    </citation>
    <scope>NUCLEOTIDE SEQUENCE [LARGE SCALE GENOMIC DNA]</scope>
    <source>
        <strain evidence="3">BL47</strain>
    </source>
</reference>
<feature type="transmembrane region" description="Helical" evidence="1">
    <location>
        <begin position="6"/>
        <end position="28"/>
    </location>
</feature>
<dbReference type="STRING" id="582672.SAMN05216360_102350"/>
<keyword evidence="1" id="KW-1133">Transmembrane helix</keyword>
<protein>
    <submittedName>
        <fullName evidence="2">Uncharacterized protein</fullName>
    </submittedName>
</protein>
<proteinExistence type="predicted"/>
<keyword evidence="3" id="KW-1185">Reference proteome</keyword>
<evidence type="ECO:0000313" key="2">
    <source>
        <dbReference type="EMBL" id="SDM52861.1"/>
    </source>
</evidence>